<evidence type="ECO:0000313" key="1">
    <source>
        <dbReference type="EMBL" id="JAV52873.1"/>
    </source>
</evidence>
<proteinExistence type="predicted"/>
<sequence>MVSDRLPLPKEGQMFLWHLVILSQHIGNNDVILVEISAIYRSIAEAEQDQVTIRHVTSPKAIRVPMGQVLTVVISEAGVFKVGEAVTEAGGIFNPRVNQLNTTQTAVFLW</sequence>
<organism evidence="1">
    <name type="scientific">Photinus pyralis</name>
    <name type="common">Common eastern firefly</name>
    <name type="synonym">Lampyris pyralis</name>
    <dbReference type="NCBI Taxonomy" id="7054"/>
    <lineage>
        <taxon>Eukaryota</taxon>
        <taxon>Metazoa</taxon>
        <taxon>Ecdysozoa</taxon>
        <taxon>Arthropoda</taxon>
        <taxon>Hexapoda</taxon>
        <taxon>Insecta</taxon>
        <taxon>Pterygota</taxon>
        <taxon>Neoptera</taxon>
        <taxon>Endopterygota</taxon>
        <taxon>Coleoptera</taxon>
        <taxon>Polyphaga</taxon>
        <taxon>Elateriformia</taxon>
        <taxon>Elateroidea</taxon>
        <taxon>Lampyridae</taxon>
        <taxon>Lampyrinae</taxon>
        <taxon>Photinus</taxon>
    </lineage>
</organism>
<reference evidence="1" key="1">
    <citation type="journal article" date="2016" name="Sci. Rep.">
        <title>Molecular characterization of firefly nuptial gifts: a multi-omics approach sheds light on postcopulatory sexual selection.</title>
        <authorList>
            <person name="Al-Wathiqui N."/>
            <person name="Fallon T.R."/>
            <person name="South A."/>
            <person name="Weng J.K."/>
            <person name="Lewis S.M."/>
        </authorList>
    </citation>
    <scope>NUCLEOTIDE SEQUENCE</scope>
</reference>
<name>A0A1Y1JUU9_PHOPY</name>
<protein>
    <submittedName>
        <fullName evidence="1">Uncharacterized protein</fullName>
    </submittedName>
</protein>
<dbReference type="AlphaFoldDB" id="A0A1Y1JUU9"/>
<dbReference type="EMBL" id="GEZM01100414">
    <property type="protein sequence ID" value="JAV52873.1"/>
    <property type="molecule type" value="Transcribed_RNA"/>
</dbReference>
<accession>A0A1Y1JUU9</accession>